<dbReference type="FunFam" id="1.20.1050.10:FF:000004">
    <property type="entry name" value="Glutathione S-transferase F2"/>
    <property type="match status" value="1"/>
</dbReference>
<dbReference type="PANTHER" id="PTHR43900">
    <property type="entry name" value="GLUTATHIONE S-TRANSFERASE RHO"/>
    <property type="match status" value="1"/>
</dbReference>
<proteinExistence type="inferred from homology"/>
<evidence type="ECO:0000256" key="3">
    <source>
        <dbReference type="ARBA" id="ARBA00022679"/>
    </source>
</evidence>
<dbReference type="GO" id="GO:0009407">
    <property type="term" value="P:toxin catabolic process"/>
    <property type="evidence" value="ECO:0007669"/>
    <property type="project" value="UniProtKB-ARBA"/>
</dbReference>
<gene>
    <name evidence="7" type="ORF">RJ641_030486</name>
</gene>
<accession>A0AAN8VVC7</accession>
<dbReference type="InterPro" id="IPR040079">
    <property type="entry name" value="Glutathione_S-Trfase"/>
</dbReference>
<dbReference type="SFLD" id="SFLDG00358">
    <property type="entry name" value="Main_(cytGST)"/>
    <property type="match status" value="1"/>
</dbReference>
<evidence type="ECO:0000256" key="1">
    <source>
        <dbReference type="ARBA" id="ARBA00010128"/>
    </source>
</evidence>
<comment type="catalytic activity">
    <reaction evidence="4">
        <text>RX + glutathione = an S-substituted glutathione + a halide anion + H(+)</text>
        <dbReference type="Rhea" id="RHEA:16437"/>
        <dbReference type="ChEBI" id="CHEBI:15378"/>
        <dbReference type="ChEBI" id="CHEBI:16042"/>
        <dbReference type="ChEBI" id="CHEBI:17792"/>
        <dbReference type="ChEBI" id="CHEBI:57925"/>
        <dbReference type="ChEBI" id="CHEBI:90779"/>
        <dbReference type="EC" id="2.5.1.18"/>
    </reaction>
</comment>
<evidence type="ECO:0000313" key="8">
    <source>
        <dbReference type="Proteomes" id="UP001370490"/>
    </source>
</evidence>
<comment type="similarity">
    <text evidence="1">Belongs to the GST superfamily. Phi family.</text>
</comment>
<dbReference type="Gene3D" id="1.20.1050.10">
    <property type="match status" value="1"/>
</dbReference>
<dbReference type="Gene3D" id="3.40.30.10">
    <property type="entry name" value="Glutaredoxin"/>
    <property type="match status" value="1"/>
</dbReference>
<comment type="caution">
    <text evidence="7">The sequence shown here is derived from an EMBL/GenBank/DDBJ whole genome shotgun (WGS) entry which is preliminary data.</text>
</comment>
<dbReference type="GO" id="GO:0006749">
    <property type="term" value="P:glutathione metabolic process"/>
    <property type="evidence" value="ECO:0007669"/>
    <property type="project" value="TreeGrafter"/>
</dbReference>
<evidence type="ECO:0000256" key="4">
    <source>
        <dbReference type="ARBA" id="ARBA00047960"/>
    </source>
</evidence>
<dbReference type="SFLD" id="SFLDS00019">
    <property type="entry name" value="Glutathione_Transferase_(cytos"/>
    <property type="match status" value="1"/>
</dbReference>
<name>A0AAN8VVC7_9MAGN</name>
<dbReference type="InterPro" id="IPR036282">
    <property type="entry name" value="Glutathione-S-Trfase_C_sf"/>
</dbReference>
<dbReference type="PROSITE" id="PS50405">
    <property type="entry name" value="GST_CTER"/>
    <property type="match status" value="1"/>
</dbReference>
<dbReference type="GO" id="GO:0043295">
    <property type="term" value="F:glutathione binding"/>
    <property type="evidence" value="ECO:0007669"/>
    <property type="project" value="TreeGrafter"/>
</dbReference>
<dbReference type="GO" id="GO:0005737">
    <property type="term" value="C:cytoplasm"/>
    <property type="evidence" value="ECO:0007669"/>
    <property type="project" value="TreeGrafter"/>
</dbReference>
<feature type="domain" description="GST N-terminal" evidence="5">
    <location>
        <begin position="2"/>
        <end position="83"/>
    </location>
</feature>
<dbReference type="GO" id="GO:0004364">
    <property type="term" value="F:glutathione transferase activity"/>
    <property type="evidence" value="ECO:0007669"/>
    <property type="project" value="UniProtKB-EC"/>
</dbReference>
<evidence type="ECO:0000313" key="7">
    <source>
        <dbReference type="EMBL" id="KAK6940955.1"/>
    </source>
</evidence>
<dbReference type="SFLD" id="SFLDG01154">
    <property type="entry name" value="Main.5:_Phi-like"/>
    <property type="match status" value="1"/>
</dbReference>
<feature type="domain" description="GST C-terminal" evidence="6">
    <location>
        <begin position="90"/>
        <end position="219"/>
    </location>
</feature>
<dbReference type="InterPro" id="IPR010987">
    <property type="entry name" value="Glutathione-S-Trfase_C-like"/>
</dbReference>
<dbReference type="AlphaFoldDB" id="A0AAN8VVC7"/>
<reference evidence="7 8" key="1">
    <citation type="submission" date="2023-12" db="EMBL/GenBank/DDBJ databases">
        <title>A high-quality genome assembly for Dillenia turbinata (Dilleniales).</title>
        <authorList>
            <person name="Chanderbali A."/>
        </authorList>
    </citation>
    <scope>NUCLEOTIDE SEQUENCE [LARGE SCALE GENOMIC DNA]</scope>
    <source>
        <strain evidence="7">LSX21</strain>
        <tissue evidence="7">Leaf</tissue>
    </source>
</reference>
<dbReference type="Proteomes" id="UP001370490">
    <property type="component" value="Unassembled WGS sequence"/>
</dbReference>
<dbReference type="InterPro" id="IPR004045">
    <property type="entry name" value="Glutathione_S-Trfase_N"/>
</dbReference>
<organism evidence="7 8">
    <name type="scientific">Dillenia turbinata</name>
    <dbReference type="NCBI Taxonomy" id="194707"/>
    <lineage>
        <taxon>Eukaryota</taxon>
        <taxon>Viridiplantae</taxon>
        <taxon>Streptophyta</taxon>
        <taxon>Embryophyta</taxon>
        <taxon>Tracheophyta</taxon>
        <taxon>Spermatophyta</taxon>
        <taxon>Magnoliopsida</taxon>
        <taxon>eudicotyledons</taxon>
        <taxon>Gunneridae</taxon>
        <taxon>Pentapetalae</taxon>
        <taxon>Dilleniales</taxon>
        <taxon>Dilleniaceae</taxon>
        <taxon>Dillenia</taxon>
    </lineage>
</organism>
<dbReference type="SUPFAM" id="SSF52833">
    <property type="entry name" value="Thioredoxin-like"/>
    <property type="match status" value="1"/>
</dbReference>
<dbReference type="EC" id="2.5.1.18" evidence="2"/>
<dbReference type="InterPro" id="IPR004046">
    <property type="entry name" value="GST_C"/>
</dbReference>
<dbReference type="EMBL" id="JBAMMX010000005">
    <property type="protein sequence ID" value="KAK6940955.1"/>
    <property type="molecule type" value="Genomic_DNA"/>
</dbReference>
<dbReference type="SUPFAM" id="SSF47616">
    <property type="entry name" value="GST C-terminal domain-like"/>
    <property type="match status" value="1"/>
</dbReference>
<dbReference type="Pfam" id="PF00043">
    <property type="entry name" value="GST_C"/>
    <property type="match status" value="1"/>
</dbReference>
<dbReference type="CDD" id="cd03053">
    <property type="entry name" value="GST_N_Phi"/>
    <property type="match status" value="1"/>
</dbReference>
<dbReference type="InterPro" id="IPR034347">
    <property type="entry name" value="GST_Phi_C"/>
</dbReference>
<protein>
    <recommendedName>
        <fullName evidence="2">glutathione transferase</fullName>
        <ecNumber evidence="2">2.5.1.18</ecNumber>
    </recommendedName>
</protein>
<dbReference type="FunFam" id="3.40.30.10:FF:000016">
    <property type="entry name" value="Glutathione S-transferase F2"/>
    <property type="match status" value="1"/>
</dbReference>
<keyword evidence="3" id="KW-0808">Transferase</keyword>
<dbReference type="CDD" id="cd03187">
    <property type="entry name" value="GST_C_Phi"/>
    <property type="match status" value="1"/>
</dbReference>
<evidence type="ECO:0000256" key="2">
    <source>
        <dbReference type="ARBA" id="ARBA00012452"/>
    </source>
</evidence>
<evidence type="ECO:0000259" key="6">
    <source>
        <dbReference type="PROSITE" id="PS50405"/>
    </source>
</evidence>
<keyword evidence="8" id="KW-1185">Reference proteome</keyword>
<dbReference type="InterPro" id="IPR036249">
    <property type="entry name" value="Thioredoxin-like_sf"/>
</dbReference>
<sequence>MGGLRVHGSPVSTATMRVLAVLHEKELEYDFVQVDMKSGEHKTDKFLALNPFGQVPALEDGDIKMFESRAITQYLAHTYADRGTQLLFKEPKKMADQSVWVEVEVHHFDKVASKLAWELCYKPMFGMKTDEATAEELKGELGKVLDVYEARLARTTFISGDAFGLADVHHAPVVHYLMSSPAKEVFVARPHVGKWVEYILSRPAWARVVADQKKDCARFKDNGMQRKLVLLFGQQDNEAAFE</sequence>
<dbReference type="Pfam" id="PF02798">
    <property type="entry name" value="GST_N"/>
    <property type="match status" value="1"/>
</dbReference>
<dbReference type="PROSITE" id="PS50404">
    <property type="entry name" value="GST_NTER"/>
    <property type="match status" value="1"/>
</dbReference>
<evidence type="ECO:0000259" key="5">
    <source>
        <dbReference type="PROSITE" id="PS50404"/>
    </source>
</evidence>
<dbReference type="PANTHER" id="PTHR43900:SF47">
    <property type="entry name" value="GLUTATHIONE S-TRANSFERASE F6-RELATED"/>
    <property type="match status" value="1"/>
</dbReference>